<dbReference type="EMBL" id="CADEHS020000128">
    <property type="protein sequence ID" value="CAG9950020.1"/>
    <property type="molecule type" value="Genomic_DNA"/>
</dbReference>
<evidence type="ECO:0000313" key="2">
    <source>
        <dbReference type="Proteomes" id="UP000836387"/>
    </source>
</evidence>
<evidence type="ECO:0000313" key="1">
    <source>
        <dbReference type="EMBL" id="CAG9950020.1"/>
    </source>
</evidence>
<keyword evidence="2" id="KW-1185">Reference proteome</keyword>
<dbReference type="Proteomes" id="UP000836387">
    <property type="component" value="Unassembled WGS sequence"/>
</dbReference>
<comment type="caution">
    <text evidence="1">The sequence shown here is derived from an EMBL/GenBank/DDBJ whole genome shotgun (WGS) entry which is preliminary data.</text>
</comment>
<accession>A0ACA9U9L4</accession>
<protein>
    <submittedName>
        <fullName evidence="1">Uncharacterized protein</fullName>
    </submittedName>
</protein>
<proteinExistence type="predicted"/>
<organism evidence="1 2">
    <name type="scientific">Clonostachys rosea f. rosea IK726</name>
    <dbReference type="NCBI Taxonomy" id="1349383"/>
    <lineage>
        <taxon>Eukaryota</taxon>
        <taxon>Fungi</taxon>
        <taxon>Dikarya</taxon>
        <taxon>Ascomycota</taxon>
        <taxon>Pezizomycotina</taxon>
        <taxon>Sordariomycetes</taxon>
        <taxon>Hypocreomycetidae</taxon>
        <taxon>Hypocreales</taxon>
        <taxon>Bionectriaceae</taxon>
        <taxon>Clonostachys</taxon>
    </lineage>
</organism>
<reference evidence="1" key="1">
    <citation type="submission" date="2020-04" db="EMBL/GenBank/DDBJ databases">
        <authorList>
            <person name="Broberg M."/>
        </authorList>
    </citation>
    <scope>NUCLEOTIDE SEQUENCE</scope>
</reference>
<sequence length="68" mass="7256">MLSGIIMYTSCGRSLEVPPGISDIASDGGFDFETVRIRPEGGKIVGICSQLSRSKFLRNIGLLVAPDN</sequence>
<gene>
    <name evidence="1" type="ORF">CRV2_00020424</name>
</gene>
<name>A0ACA9U9L4_BIOOC</name>
<reference evidence="1" key="2">
    <citation type="submission" date="2021-10" db="EMBL/GenBank/DDBJ databases">
        <authorList>
            <person name="Piombo E."/>
        </authorList>
    </citation>
    <scope>NUCLEOTIDE SEQUENCE</scope>
</reference>